<evidence type="ECO:0000313" key="4">
    <source>
        <dbReference type="Proteomes" id="UP001195196"/>
    </source>
</evidence>
<dbReference type="Gene3D" id="1.10.340.30">
    <property type="entry name" value="Hypothetical protein, domain 2"/>
    <property type="match status" value="1"/>
</dbReference>
<evidence type="ECO:0000313" key="3">
    <source>
        <dbReference type="EMBL" id="MDG6779343.1"/>
    </source>
</evidence>
<dbReference type="GO" id="GO:0006284">
    <property type="term" value="P:base-excision repair"/>
    <property type="evidence" value="ECO:0007669"/>
    <property type="project" value="InterPro"/>
</dbReference>
<feature type="domain" description="HhH-GPD" evidence="1">
    <location>
        <begin position="25"/>
        <end position="178"/>
    </location>
</feature>
<dbReference type="EMBL" id="JAFFGU010000004">
    <property type="protein sequence ID" value="MBM7278498.1"/>
    <property type="molecule type" value="Genomic_DNA"/>
</dbReference>
<dbReference type="InterPro" id="IPR011257">
    <property type="entry name" value="DNA_glycosylase"/>
</dbReference>
<proteinExistence type="predicted"/>
<sequence length="190" mass="20546">MPKIQIAQEPAADELLSTDSFALLVGMLLDQQFPMERAFAGPAKIRDRFGTMDPVEIADADPESFADLCSTPPAIHRYGRSMAGRVQALAKVVAEEYGGDASRIWTEASSGADLMKRLRDLPGFGEQKAKIFVALVAKQLDVKPSGWTKVAGDYGKQGYRSVADVVDPDSLQKVRDFKKAAKAAAKAAKE</sequence>
<reference evidence="2" key="1">
    <citation type="submission" date="2021-02" db="EMBL/GenBank/DDBJ databases">
        <title>Taxonomy, biology and ecology of Rhodococcus bacteria occurring in California pistachio and other woody hosts as revealed by genome sequence analyses.</title>
        <authorList>
            <person name="Riely B."/>
            <person name="Gai Y."/>
        </authorList>
    </citation>
    <scope>NUCLEOTIDE SEQUENCE</scope>
    <source>
        <strain evidence="2">BP-295</strain>
    </source>
</reference>
<dbReference type="RefSeq" id="WP_005198653.1">
    <property type="nucleotide sequence ID" value="NZ_CP059694.1"/>
</dbReference>
<evidence type="ECO:0000259" key="1">
    <source>
        <dbReference type="Pfam" id="PF00730"/>
    </source>
</evidence>
<dbReference type="NCBIfam" id="TIGR03252">
    <property type="entry name" value="HhH-GPD-type base excision DNA repair protein"/>
    <property type="match status" value="1"/>
</dbReference>
<name>A0AAW4G4Y7_GORRU</name>
<dbReference type="EMBL" id="JARUXG010000001">
    <property type="protein sequence ID" value="MDG6779343.1"/>
    <property type="molecule type" value="Genomic_DNA"/>
</dbReference>
<gene>
    <name evidence="2" type="ORF">JTZ10_12075</name>
    <name evidence="3" type="ORF">QBL07_00695</name>
</gene>
<reference evidence="3" key="2">
    <citation type="submission" date="2023-04" db="EMBL/GenBank/DDBJ databases">
        <title>Characterization and analysis of the complete genome of Gordonia rubripertincta 112, the degrader of aromatic and aliphatic compounds.</title>
        <authorList>
            <person name="Frantsuzova E."/>
            <person name="Bogun A."/>
            <person name="Delegan Y."/>
        </authorList>
    </citation>
    <scope>NUCLEOTIDE SEQUENCE</scope>
    <source>
        <strain evidence="3">112</strain>
    </source>
</reference>
<dbReference type="InterPro" id="IPR003265">
    <property type="entry name" value="HhH-GPD_domain"/>
</dbReference>
<dbReference type="GO" id="GO:0003824">
    <property type="term" value="F:catalytic activity"/>
    <property type="evidence" value="ECO:0007669"/>
    <property type="project" value="InterPro"/>
</dbReference>
<protein>
    <submittedName>
        <fullName evidence="2">Fe-S cluster assembly protein HesB</fullName>
    </submittedName>
    <submittedName>
        <fullName evidence="3">HhH-GPD-type base excision DNA repair protein</fullName>
    </submittedName>
</protein>
<comment type="caution">
    <text evidence="2">The sequence shown here is derived from an EMBL/GenBank/DDBJ whole genome shotgun (WGS) entry which is preliminary data.</text>
</comment>
<dbReference type="Pfam" id="PF00730">
    <property type="entry name" value="HhH-GPD"/>
    <property type="match status" value="1"/>
</dbReference>
<dbReference type="AlphaFoldDB" id="A0AAW4G4Y7"/>
<dbReference type="Proteomes" id="UP001195196">
    <property type="component" value="Unassembled WGS sequence"/>
</dbReference>
<dbReference type="InterPro" id="IPR017658">
    <property type="entry name" value="HhH-GPD_base_excis"/>
</dbReference>
<organism evidence="2 4">
    <name type="scientific">Gordonia rubripertincta</name>
    <name type="common">Rhodococcus corallinus</name>
    <dbReference type="NCBI Taxonomy" id="36822"/>
    <lineage>
        <taxon>Bacteria</taxon>
        <taxon>Bacillati</taxon>
        <taxon>Actinomycetota</taxon>
        <taxon>Actinomycetes</taxon>
        <taxon>Mycobacteriales</taxon>
        <taxon>Gordoniaceae</taxon>
        <taxon>Gordonia</taxon>
    </lineage>
</organism>
<accession>A0AAW4G4Y7</accession>
<evidence type="ECO:0000313" key="2">
    <source>
        <dbReference type="EMBL" id="MBM7278498.1"/>
    </source>
</evidence>
<dbReference type="SUPFAM" id="SSF48150">
    <property type="entry name" value="DNA-glycosylase"/>
    <property type="match status" value="1"/>
</dbReference>